<reference evidence="1 2" key="1">
    <citation type="submission" date="2020-11" db="EMBL/GenBank/DDBJ databases">
        <authorList>
            <person name="Kim M.K."/>
        </authorList>
    </citation>
    <scope>NUCLEOTIDE SEQUENCE [LARGE SCALE GENOMIC DNA]</scope>
    <source>
        <strain evidence="1 2">BT662</strain>
    </source>
</reference>
<dbReference type="EMBL" id="JADQDM010000005">
    <property type="protein sequence ID" value="MBF9221769.1"/>
    <property type="molecule type" value="Genomic_DNA"/>
</dbReference>
<dbReference type="Proteomes" id="UP000618931">
    <property type="component" value="Unassembled WGS sequence"/>
</dbReference>
<dbReference type="RefSeq" id="WP_196293228.1">
    <property type="nucleotide sequence ID" value="NZ_JADQDM010000005.1"/>
</dbReference>
<evidence type="ECO:0000313" key="1">
    <source>
        <dbReference type="EMBL" id="MBF9221769.1"/>
    </source>
</evidence>
<proteinExistence type="predicted"/>
<keyword evidence="2" id="KW-1185">Reference proteome</keyword>
<name>A0ABS0I473_9BACT</name>
<organism evidence="1 2">
    <name type="scientific">Hymenobacter ruricola</name>
    <dbReference type="NCBI Taxonomy" id="2791023"/>
    <lineage>
        <taxon>Bacteria</taxon>
        <taxon>Pseudomonadati</taxon>
        <taxon>Bacteroidota</taxon>
        <taxon>Cytophagia</taxon>
        <taxon>Cytophagales</taxon>
        <taxon>Hymenobacteraceae</taxon>
        <taxon>Hymenobacter</taxon>
    </lineage>
</organism>
<evidence type="ECO:0000313" key="2">
    <source>
        <dbReference type="Proteomes" id="UP000618931"/>
    </source>
</evidence>
<comment type="caution">
    <text evidence="1">The sequence shown here is derived from an EMBL/GenBank/DDBJ whole genome shotgun (WGS) entry which is preliminary data.</text>
</comment>
<gene>
    <name evidence="1" type="ORF">I2H31_11715</name>
</gene>
<evidence type="ECO:0008006" key="3">
    <source>
        <dbReference type="Google" id="ProtNLM"/>
    </source>
</evidence>
<sequence length="159" mass="18106">MKPFALLLLSGSLLLADCSKKSADPTPPVVDKPALLTAHDWRITAYTLDVRGQTTDVYSVMTCGTDDYYHFDTNGTWRYDDGAVKCSPTSPQTRYFGTWRYDARQDYLFMTGMPFLMNNSRTREDYLDPFTVSANELKIVFNWNDNGAQTKETITMVPK</sequence>
<protein>
    <recommendedName>
        <fullName evidence="3">Lipocalin-like domain-containing protein</fullName>
    </recommendedName>
</protein>
<accession>A0ABS0I473</accession>